<dbReference type="InterPro" id="IPR023214">
    <property type="entry name" value="HAD_sf"/>
</dbReference>
<dbReference type="SFLD" id="SFLDG01140">
    <property type="entry name" value="C2.B:_Phosphomannomutase_and_P"/>
    <property type="match status" value="1"/>
</dbReference>
<dbReference type="Gene3D" id="3.30.1240.10">
    <property type="match status" value="1"/>
</dbReference>
<keyword evidence="2" id="KW-1185">Reference proteome</keyword>
<dbReference type="Gene3D" id="3.40.50.1000">
    <property type="entry name" value="HAD superfamily/HAD-like"/>
    <property type="match status" value="1"/>
</dbReference>
<dbReference type="OrthoDB" id="9781413at2"/>
<dbReference type="GO" id="GO:0050308">
    <property type="term" value="F:sugar-phosphatase activity"/>
    <property type="evidence" value="ECO:0007669"/>
    <property type="project" value="UniProtKB-EC"/>
</dbReference>
<dbReference type="PANTHER" id="PTHR10000:SF8">
    <property type="entry name" value="HAD SUPERFAMILY HYDROLASE-LIKE, TYPE 3"/>
    <property type="match status" value="1"/>
</dbReference>
<dbReference type="SUPFAM" id="SSF56784">
    <property type="entry name" value="HAD-like"/>
    <property type="match status" value="1"/>
</dbReference>
<dbReference type="PROSITE" id="PS01229">
    <property type="entry name" value="COF_2"/>
    <property type="match status" value="1"/>
</dbReference>
<dbReference type="AlphaFoldDB" id="A0A1Z3HNS9"/>
<sequence>MASDIQLIVLDIDGTLAGANNQVSKPVKQALAAAQQQGIAVAIATGRMYCAAVRFHQAIASSLPLLAYQGALIKDPRGGRVYRHSPLPRNLALTLLDELAPWETQQAISIHLYIDDQLHVRQILSETEAYAARSGIQPLAVGDLKQLLLQRPQLQTTKLLAQSPNPITVSQLLAALRPRYATNALYLTQSVQTFLEATSPMANKGAAVRYLAETLLQLRPQQVMAIGDNFNDLEMIQYAGIGIAMADAPLVVQQQADWVAPSVEADGVATAIEHFLLT</sequence>
<dbReference type="SFLD" id="SFLDS00003">
    <property type="entry name" value="Haloacid_Dehalogenase"/>
    <property type="match status" value="1"/>
</dbReference>
<dbReference type="InterPro" id="IPR000150">
    <property type="entry name" value="Cof"/>
</dbReference>
<gene>
    <name evidence="1" type="primary">yidA</name>
    <name evidence="1" type="ORF">XM38_029180</name>
</gene>
<dbReference type="PANTHER" id="PTHR10000">
    <property type="entry name" value="PHOSPHOSERINE PHOSPHATASE"/>
    <property type="match status" value="1"/>
</dbReference>
<reference evidence="1 2" key="1">
    <citation type="journal article" date="2016" name="Biochim. Biophys. Acta">
        <title>Characterization of red-shifted phycobilisomes isolated from the chlorophyll f-containing cyanobacterium Halomicronema hongdechloris.</title>
        <authorList>
            <person name="Li Y."/>
            <person name="Lin Y."/>
            <person name="Garvey C.J."/>
            <person name="Birch D."/>
            <person name="Corkery R.W."/>
            <person name="Loughlin P.C."/>
            <person name="Scheer H."/>
            <person name="Willows R.D."/>
            <person name="Chen M."/>
        </authorList>
    </citation>
    <scope>NUCLEOTIDE SEQUENCE [LARGE SCALE GENOMIC DNA]</scope>
    <source>
        <strain evidence="1 2">C2206</strain>
    </source>
</reference>
<dbReference type="EMBL" id="CP021983">
    <property type="protein sequence ID" value="ASC71964.1"/>
    <property type="molecule type" value="Genomic_DNA"/>
</dbReference>
<dbReference type="EC" id="3.1.3.23" evidence="1"/>
<dbReference type="NCBIfam" id="TIGR01484">
    <property type="entry name" value="HAD-SF-IIB"/>
    <property type="match status" value="1"/>
</dbReference>
<dbReference type="NCBIfam" id="TIGR00099">
    <property type="entry name" value="Cof-subfamily"/>
    <property type="match status" value="1"/>
</dbReference>
<organism evidence="1 2">
    <name type="scientific">Halomicronema hongdechloris C2206</name>
    <dbReference type="NCBI Taxonomy" id="1641165"/>
    <lineage>
        <taxon>Bacteria</taxon>
        <taxon>Bacillati</taxon>
        <taxon>Cyanobacteriota</taxon>
        <taxon>Cyanophyceae</taxon>
        <taxon>Nodosilineales</taxon>
        <taxon>Nodosilineaceae</taxon>
        <taxon>Halomicronema</taxon>
    </lineage>
</organism>
<dbReference type="Pfam" id="PF08282">
    <property type="entry name" value="Hydrolase_3"/>
    <property type="match status" value="1"/>
</dbReference>
<dbReference type="GO" id="GO:0005829">
    <property type="term" value="C:cytosol"/>
    <property type="evidence" value="ECO:0007669"/>
    <property type="project" value="TreeGrafter"/>
</dbReference>
<dbReference type="GO" id="GO:0000287">
    <property type="term" value="F:magnesium ion binding"/>
    <property type="evidence" value="ECO:0007669"/>
    <property type="project" value="TreeGrafter"/>
</dbReference>
<name>A0A1Z3HNS9_9CYAN</name>
<dbReference type="STRING" id="1641165.XM38_09090"/>
<accession>A0A1Z3HNS9</accession>
<protein>
    <submittedName>
        <fullName evidence="1">Sugar phosphatase YidA</fullName>
        <ecNumber evidence="1">3.1.3.23</ecNumber>
    </submittedName>
</protein>
<dbReference type="RefSeq" id="WP_080807953.1">
    <property type="nucleotide sequence ID" value="NZ_CP021983.2"/>
</dbReference>
<dbReference type="InterPro" id="IPR006379">
    <property type="entry name" value="HAD-SF_hydro_IIB"/>
</dbReference>
<evidence type="ECO:0000313" key="1">
    <source>
        <dbReference type="EMBL" id="ASC71964.1"/>
    </source>
</evidence>
<evidence type="ECO:0000313" key="2">
    <source>
        <dbReference type="Proteomes" id="UP000191901"/>
    </source>
</evidence>
<proteinExistence type="predicted"/>
<keyword evidence="1" id="KW-0378">Hydrolase</keyword>
<dbReference type="InterPro" id="IPR036412">
    <property type="entry name" value="HAD-like_sf"/>
</dbReference>
<dbReference type="Proteomes" id="UP000191901">
    <property type="component" value="Chromosome"/>
</dbReference>
<dbReference type="KEGG" id="hhg:XM38_029180"/>